<evidence type="ECO:0000313" key="3">
    <source>
        <dbReference type="Proteomes" id="UP000663872"/>
    </source>
</evidence>
<proteinExistence type="predicted"/>
<evidence type="ECO:0000256" key="1">
    <source>
        <dbReference type="SAM" id="MobiDB-lite"/>
    </source>
</evidence>
<dbReference type="EMBL" id="CAJNYT010000109">
    <property type="protein sequence ID" value="CAF3330353.1"/>
    <property type="molecule type" value="Genomic_DNA"/>
</dbReference>
<feature type="non-terminal residue" evidence="2">
    <location>
        <position position="96"/>
    </location>
</feature>
<evidence type="ECO:0000313" key="2">
    <source>
        <dbReference type="EMBL" id="CAF3330353.1"/>
    </source>
</evidence>
<sequence>MRCEAQHLCSPSRVFTVVKLADGQIILVPTATVQQNDSGISKIIKASLSPPKPQPSPTAVPISPQERRLRPIAPAPIAPIQTSNELLNSLIIQQQQ</sequence>
<organism evidence="2 3">
    <name type="scientific">Rotaria socialis</name>
    <dbReference type="NCBI Taxonomy" id="392032"/>
    <lineage>
        <taxon>Eukaryota</taxon>
        <taxon>Metazoa</taxon>
        <taxon>Spiralia</taxon>
        <taxon>Gnathifera</taxon>
        <taxon>Rotifera</taxon>
        <taxon>Eurotatoria</taxon>
        <taxon>Bdelloidea</taxon>
        <taxon>Philodinida</taxon>
        <taxon>Philodinidae</taxon>
        <taxon>Rotaria</taxon>
    </lineage>
</organism>
<feature type="region of interest" description="Disordered" evidence="1">
    <location>
        <begin position="46"/>
        <end position="67"/>
    </location>
</feature>
<dbReference type="Proteomes" id="UP000663872">
    <property type="component" value="Unassembled WGS sequence"/>
</dbReference>
<protein>
    <submittedName>
        <fullName evidence="2">Uncharacterized protein</fullName>
    </submittedName>
</protein>
<accession>A0A817UNF1</accession>
<comment type="caution">
    <text evidence="2">The sequence shown here is derived from an EMBL/GenBank/DDBJ whole genome shotgun (WGS) entry which is preliminary data.</text>
</comment>
<name>A0A817UNF1_9BILA</name>
<reference evidence="2" key="1">
    <citation type="submission" date="2021-02" db="EMBL/GenBank/DDBJ databases">
        <authorList>
            <person name="Nowell W R."/>
        </authorList>
    </citation>
    <scope>NUCLEOTIDE SEQUENCE</scope>
</reference>
<dbReference type="AlphaFoldDB" id="A0A817UNF1"/>
<gene>
    <name evidence="2" type="ORF">GRG538_LOCUS3469</name>
</gene>